<dbReference type="SUPFAM" id="SSF56112">
    <property type="entry name" value="Protein kinase-like (PK-like)"/>
    <property type="match status" value="1"/>
</dbReference>
<dbReference type="InterPro" id="IPR000719">
    <property type="entry name" value="Prot_kinase_dom"/>
</dbReference>
<dbReference type="InterPro" id="IPR011009">
    <property type="entry name" value="Kinase-like_dom_sf"/>
</dbReference>
<feature type="non-terminal residue" evidence="2">
    <location>
        <position position="75"/>
    </location>
</feature>
<evidence type="ECO:0000313" key="2">
    <source>
        <dbReference type="EMBL" id="KAA6359692.1"/>
    </source>
</evidence>
<dbReference type="GO" id="GO:0005524">
    <property type="term" value="F:ATP binding"/>
    <property type="evidence" value="ECO:0007669"/>
    <property type="project" value="InterPro"/>
</dbReference>
<organism evidence="2 3">
    <name type="scientific">Streblomastix strix</name>
    <dbReference type="NCBI Taxonomy" id="222440"/>
    <lineage>
        <taxon>Eukaryota</taxon>
        <taxon>Metamonada</taxon>
        <taxon>Preaxostyla</taxon>
        <taxon>Oxymonadida</taxon>
        <taxon>Streblomastigidae</taxon>
        <taxon>Streblomastix</taxon>
    </lineage>
</organism>
<evidence type="ECO:0000259" key="1">
    <source>
        <dbReference type="PROSITE" id="PS50011"/>
    </source>
</evidence>
<protein>
    <recommendedName>
        <fullName evidence="1">Protein kinase domain-containing protein</fullName>
    </recommendedName>
</protein>
<dbReference type="GO" id="GO:0004672">
    <property type="term" value="F:protein kinase activity"/>
    <property type="evidence" value="ECO:0007669"/>
    <property type="project" value="InterPro"/>
</dbReference>
<name>A0A5J4TP85_9EUKA</name>
<dbReference type="Gene3D" id="3.30.200.20">
    <property type="entry name" value="Phosphorylase Kinase, domain 1"/>
    <property type="match status" value="1"/>
</dbReference>
<evidence type="ECO:0000313" key="3">
    <source>
        <dbReference type="Proteomes" id="UP000324800"/>
    </source>
</evidence>
<dbReference type="AlphaFoldDB" id="A0A5J4TP85"/>
<accession>A0A5J4TP85</accession>
<dbReference type="PROSITE" id="PS50011">
    <property type="entry name" value="PROTEIN_KINASE_DOM"/>
    <property type="match status" value="1"/>
</dbReference>
<feature type="domain" description="Protein kinase" evidence="1">
    <location>
        <begin position="17"/>
        <end position="75"/>
    </location>
</feature>
<gene>
    <name evidence="2" type="ORF">EZS28_044781</name>
</gene>
<dbReference type="EMBL" id="SNRW01027996">
    <property type="protein sequence ID" value="KAA6359692.1"/>
    <property type="molecule type" value="Genomic_DNA"/>
</dbReference>
<dbReference type="OrthoDB" id="248923at2759"/>
<dbReference type="Proteomes" id="UP000324800">
    <property type="component" value="Unassembled WGS sequence"/>
</dbReference>
<sequence>MSSSSQKPGAKHTCGDYKLIKPLSSGAFGRVLHMTQIDNNKEVVIKRVQYLSDEEKKLGDDEVKMLKLAQSKHIV</sequence>
<proteinExistence type="predicted"/>
<reference evidence="2 3" key="1">
    <citation type="submission" date="2019-03" db="EMBL/GenBank/DDBJ databases">
        <title>Single cell metagenomics reveals metabolic interactions within the superorganism composed of flagellate Streblomastix strix and complex community of Bacteroidetes bacteria on its surface.</title>
        <authorList>
            <person name="Treitli S.C."/>
            <person name="Kolisko M."/>
            <person name="Husnik F."/>
            <person name="Keeling P."/>
            <person name="Hampl V."/>
        </authorList>
    </citation>
    <scope>NUCLEOTIDE SEQUENCE [LARGE SCALE GENOMIC DNA]</scope>
    <source>
        <strain evidence="2">ST1C</strain>
    </source>
</reference>
<comment type="caution">
    <text evidence="2">The sequence shown here is derived from an EMBL/GenBank/DDBJ whole genome shotgun (WGS) entry which is preliminary data.</text>
</comment>